<dbReference type="AlphaFoldDB" id="A0A517T6K8"/>
<dbReference type="RefSeq" id="WP_145260796.1">
    <property type="nucleotide sequence ID" value="NZ_CP036316.1"/>
</dbReference>
<dbReference type="EMBL" id="CP036316">
    <property type="protein sequence ID" value="QDT63998.1"/>
    <property type="molecule type" value="Genomic_DNA"/>
</dbReference>
<accession>A0A517T6K8</accession>
<dbReference type="OrthoDB" id="9804235at2"/>
<gene>
    <name evidence="2" type="ORF">V22_12280</name>
</gene>
<dbReference type="KEGG" id="chya:V22_12280"/>
<dbReference type="InterPro" id="IPR052164">
    <property type="entry name" value="Anthracycline_SecMetBiosynth"/>
</dbReference>
<evidence type="ECO:0000259" key="1">
    <source>
        <dbReference type="PROSITE" id="PS51819"/>
    </source>
</evidence>
<reference evidence="2 3" key="1">
    <citation type="submission" date="2019-02" db="EMBL/GenBank/DDBJ databases">
        <title>Deep-cultivation of Planctomycetes and their phenomic and genomic characterization uncovers novel biology.</title>
        <authorList>
            <person name="Wiegand S."/>
            <person name="Jogler M."/>
            <person name="Boedeker C."/>
            <person name="Pinto D."/>
            <person name="Vollmers J."/>
            <person name="Rivas-Marin E."/>
            <person name="Kohn T."/>
            <person name="Peeters S.H."/>
            <person name="Heuer A."/>
            <person name="Rast P."/>
            <person name="Oberbeckmann S."/>
            <person name="Bunk B."/>
            <person name="Jeske O."/>
            <person name="Meyerdierks A."/>
            <person name="Storesund J.E."/>
            <person name="Kallscheuer N."/>
            <person name="Luecker S."/>
            <person name="Lage O.M."/>
            <person name="Pohl T."/>
            <person name="Merkel B.J."/>
            <person name="Hornburger P."/>
            <person name="Mueller R.-W."/>
            <person name="Bruemmer F."/>
            <person name="Labrenz M."/>
            <person name="Spormann A.M."/>
            <person name="Op den Camp H."/>
            <person name="Overmann J."/>
            <person name="Amann R."/>
            <person name="Jetten M.S.M."/>
            <person name="Mascher T."/>
            <person name="Medema M.H."/>
            <person name="Devos D.P."/>
            <person name="Kaster A.-K."/>
            <person name="Ovreas L."/>
            <person name="Rohde M."/>
            <person name="Galperin M.Y."/>
            <person name="Jogler C."/>
        </authorList>
    </citation>
    <scope>NUCLEOTIDE SEQUENCE [LARGE SCALE GENOMIC DNA]</scope>
    <source>
        <strain evidence="2 3">V22</strain>
    </source>
</reference>
<dbReference type="PANTHER" id="PTHR33993:SF14">
    <property type="entry name" value="GB|AAF24581.1"/>
    <property type="match status" value="1"/>
</dbReference>
<feature type="domain" description="VOC" evidence="1">
    <location>
        <begin position="11"/>
        <end position="129"/>
    </location>
</feature>
<organism evidence="2 3">
    <name type="scientific">Calycomorphotria hydatis</name>
    <dbReference type="NCBI Taxonomy" id="2528027"/>
    <lineage>
        <taxon>Bacteria</taxon>
        <taxon>Pseudomonadati</taxon>
        <taxon>Planctomycetota</taxon>
        <taxon>Planctomycetia</taxon>
        <taxon>Planctomycetales</taxon>
        <taxon>Planctomycetaceae</taxon>
        <taxon>Calycomorphotria</taxon>
    </lineage>
</organism>
<dbReference type="Pfam" id="PF00903">
    <property type="entry name" value="Glyoxalase"/>
    <property type="match status" value="2"/>
</dbReference>
<name>A0A517T6K8_9PLAN</name>
<evidence type="ECO:0000313" key="2">
    <source>
        <dbReference type="EMBL" id="QDT63998.1"/>
    </source>
</evidence>
<dbReference type="SUPFAM" id="SSF54593">
    <property type="entry name" value="Glyoxalase/Bleomycin resistance protein/Dihydroxybiphenyl dioxygenase"/>
    <property type="match status" value="2"/>
</dbReference>
<protein>
    <submittedName>
        <fullName evidence="2">27 kDa antigen Cfp30B</fullName>
    </submittedName>
</protein>
<feature type="domain" description="VOC" evidence="1">
    <location>
        <begin position="143"/>
        <end position="258"/>
    </location>
</feature>
<sequence>MGQRTKYAPGVFCWVDLMAKNAEEAQNFYTELMGWDAITQDTEGGPLYVIYQKDGKQLCGMGEMMPEMLASGMPAVWNSYVCVDDAGAVAAKATELGGTVVMPVMDVMTAGRMAGLQDPQGAYFFIWQPNEHIGAELVNESYTWGWNELMTKDADGSRQFYGDLFGWTFDEGAENGYQVIKHPEAGGGMNGGLLPMTPEMGDHPPCWCVYFSVDNLSATLEKLKSLGGTVAVPPMKVDVGEFSVVADPQGGHFNLIQLSVPADD</sequence>
<dbReference type="PANTHER" id="PTHR33993">
    <property type="entry name" value="GLYOXALASE-RELATED"/>
    <property type="match status" value="1"/>
</dbReference>
<proteinExistence type="predicted"/>
<dbReference type="Proteomes" id="UP000319976">
    <property type="component" value="Chromosome"/>
</dbReference>
<dbReference type="CDD" id="cd07247">
    <property type="entry name" value="SgaA_N_like"/>
    <property type="match status" value="2"/>
</dbReference>
<dbReference type="InterPro" id="IPR037523">
    <property type="entry name" value="VOC_core"/>
</dbReference>
<dbReference type="Gene3D" id="3.10.180.10">
    <property type="entry name" value="2,3-Dihydroxybiphenyl 1,2-Dioxygenase, domain 1"/>
    <property type="match status" value="2"/>
</dbReference>
<dbReference type="PROSITE" id="PS51819">
    <property type="entry name" value="VOC"/>
    <property type="match status" value="2"/>
</dbReference>
<keyword evidence="3" id="KW-1185">Reference proteome</keyword>
<evidence type="ECO:0000313" key="3">
    <source>
        <dbReference type="Proteomes" id="UP000319976"/>
    </source>
</evidence>
<dbReference type="InterPro" id="IPR004360">
    <property type="entry name" value="Glyas_Fos-R_dOase_dom"/>
</dbReference>
<dbReference type="InterPro" id="IPR029068">
    <property type="entry name" value="Glyas_Bleomycin-R_OHBP_Dase"/>
</dbReference>